<proteinExistence type="predicted"/>
<reference evidence="1" key="1">
    <citation type="submission" date="2023-03" db="EMBL/GenBank/DDBJ databases">
        <title>Massive genome expansion in bonnet fungi (Mycena s.s.) driven by repeated elements and novel gene families across ecological guilds.</title>
        <authorList>
            <consortium name="Lawrence Berkeley National Laboratory"/>
            <person name="Harder C.B."/>
            <person name="Miyauchi S."/>
            <person name="Viragh M."/>
            <person name="Kuo A."/>
            <person name="Thoen E."/>
            <person name="Andreopoulos B."/>
            <person name="Lu D."/>
            <person name="Skrede I."/>
            <person name="Drula E."/>
            <person name="Henrissat B."/>
            <person name="Morin E."/>
            <person name="Kohler A."/>
            <person name="Barry K."/>
            <person name="LaButti K."/>
            <person name="Morin E."/>
            <person name="Salamov A."/>
            <person name="Lipzen A."/>
            <person name="Mereny Z."/>
            <person name="Hegedus B."/>
            <person name="Baldrian P."/>
            <person name="Stursova M."/>
            <person name="Weitz H."/>
            <person name="Taylor A."/>
            <person name="Grigoriev I.V."/>
            <person name="Nagy L.G."/>
            <person name="Martin F."/>
            <person name="Kauserud H."/>
        </authorList>
    </citation>
    <scope>NUCLEOTIDE SEQUENCE</scope>
    <source>
        <strain evidence="1">CBHHK002</strain>
    </source>
</reference>
<dbReference type="AlphaFoldDB" id="A0AAD7F1H7"/>
<protein>
    <submittedName>
        <fullName evidence="1">Uncharacterized protein</fullName>
    </submittedName>
</protein>
<evidence type="ECO:0000313" key="1">
    <source>
        <dbReference type="EMBL" id="KAJ7360880.1"/>
    </source>
</evidence>
<name>A0AAD7F1H7_9AGAR</name>
<keyword evidence="2" id="KW-1185">Reference proteome</keyword>
<sequence>MSILVPDVARHWREVALNSRLFELRFSSNPPKRTAVGYPLLLQWEWFADTVEALVPCAFPALKTLLLRGPDPGYRRSPRLLLAAHQLRTLDLEAFELANLRTLFSPSLENIRLYKVDGDYVETLADIFARCPRVWRLLLQTDWRRRSGNIYTDADFEVFTRRQPLAPALRTLELGTDFRRVLEAAFPDAALHTLTAVGDYVAGKPLDRTPHLLSGLGPLHVFELFDKQEAELRTEDGRIRRLKDESYHLSIYHNLHETVREIRIGHQWDQYASVFKRFPPQREDGTRLHLSSKRAGIATKQASLRAVTCILTLGDEIEVCFHSRELWALREKDPLVVLRDTVLRKGPGWVICGLCLKWSVH</sequence>
<evidence type="ECO:0000313" key="2">
    <source>
        <dbReference type="Proteomes" id="UP001218218"/>
    </source>
</evidence>
<gene>
    <name evidence="1" type="ORF">DFH08DRAFT_1031271</name>
</gene>
<dbReference type="EMBL" id="JARIHO010000005">
    <property type="protein sequence ID" value="KAJ7360880.1"/>
    <property type="molecule type" value="Genomic_DNA"/>
</dbReference>
<dbReference type="Proteomes" id="UP001218218">
    <property type="component" value="Unassembled WGS sequence"/>
</dbReference>
<accession>A0AAD7F1H7</accession>
<comment type="caution">
    <text evidence="1">The sequence shown here is derived from an EMBL/GenBank/DDBJ whole genome shotgun (WGS) entry which is preliminary data.</text>
</comment>
<organism evidence="1 2">
    <name type="scientific">Mycena albidolilacea</name>
    <dbReference type="NCBI Taxonomy" id="1033008"/>
    <lineage>
        <taxon>Eukaryota</taxon>
        <taxon>Fungi</taxon>
        <taxon>Dikarya</taxon>
        <taxon>Basidiomycota</taxon>
        <taxon>Agaricomycotina</taxon>
        <taxon>Agaricomycetes</taxon>
        <taxon>Agaricomycetidae</taxon>
        <taxon>Agaricales</taxon>
        <taxon>Marasmiineae</taxon>
        <taxon>Mycenaceae</taxon>
        <taxon>Mycena</taxon>
    </lineage>
</organism>